<dbReference type="EMBL" id="JANEYF010000033">
    <property type="protein sequence ID" value="KAJ8972624.1"/>
    <property type="molecule type" value="Genomic_DNA"/>
</dbReference>
<organism evidence="3 4">
    <name type="scientific">Rhamnusium bicolor</name>
    <dbReference type="NCBI Taxonomy" id="1586634"/>
    <lineage>
        <taxon>Eukaryota</taxon>
        <taxon>Metazoa</taxon>
        <taxon>Ecdysozoa</taxon>
        <taxon>Arthropoda</taxon>
        <taxon>Hexapoda</taxon>
        <taxon>Insecta</taxon>
        <taxon>Pterygota</taxon>
        <taxon>Neoptera</taxon>
        <taxon>Endopterygota</taxon>
        <taxon>Coleoptera</taxon>
        <taxon>Polyphaga</taxon>
        <taxon>Cucujiformia</taxon>
        <taxon>Chrysomeloidea</taxon>
        <taxon>Cerambycidae</taxon>
        <taxon>Lepturinae</taxon>
        <taxon>Rhagiini</taxon>
        <taxon>Rhamnusium</taxon>
    </lineage>
</organism>
<evidence type="ECO:0000256" key="2">
    <source>
        <dbReference type="SAM" id="Phobius"/>
    </source>
</evidence>
<feature type="region of interest" description="Disordered" evidence="1">
    <location>
        <begin position="131"/>
        <end position="164"/>
    </location>
</feature>
<dbReference type="AlphaFoldDB" id="A0AAV8ZVR6"/>
<evidence type="ECO:0000256" key="1">
    <source>
        <dbReference type="SAM" id="MobiDB-lite"/>
    </source>
</evidence>
<comment type="caution">
    <text evidence="3">The sequence shown here is derived from an EMBL/GenBank/DDBJ whole genome shotgun (WGS) entry which is preliminary data.</text>
</comment>
<evidence type="ECO:0000313" key="4">
    <source>
        <dbReference type="Proteomes" id="UP001162156"/>
    </source>
</evidence>
<name>A0AAV8ZVR6_9CUCU</name>
<keyword evidence="2" id="KW-1133">Transmembrane helix</keyword>
<feature type="transmembrane region" description="Helical" evidence="2">
    <location>
        <begin position="82"/>
        <end position="111"/>
    </location>
</feature>
<accession>A0AAV8ZVR6</accession>
<feature type="compositionally biased region" description="Polar residues" evidence="1">
    <location>
        <begin position="144"/>
        <end position="156"/>
    </location>
</feature>
<keyword evidence="4" id="KW-1185">Reference proteome</keyword>
<protein>
    <submittedName>
        <fullName evidence="3">Uncharacterized protein</fullName>
    </submittedName>
</protein>
<proteinExistence type="predicted"/>
<keyword evidence="2" id="KW-0472">Membrane</keyword>
<evidence type="ECO:0000313" key="3">
    <source>
        <dbReference type="EMBL" id="KAJ8972624.1"/>
    </source>
</evidence>
<gene>
    <name evidence="3" type="ORF">NQ314_000080</name>
</gene>
<dbReference type="Proteomes" id="UP001162156">
    <property type="component" value="Unassembled WGS sequence"/>
</dbReference>
<reference evidence="3" key="1">
    <citation type="journal article" date="2023" name="Insect Mol. Biol.">
        <title>Genome sequencing provides insights into the evolution of gene families encoding plant cell wall-degrading enzymes in longhorned beetles.</title>
        <authorList>
            <person name="Shin N.R."/>
            <person name="Okamura Y."/>
            <person name="Kirsch R."/>
            <person name="Pauchet Y."/>
        </authorList>
    </citation>
    <scope>NUCLEOTIDE SEQUENCE</scope>
    <source>
        <strain evidence="3">RBIC_L_NR</strain>
    </source>
</reference>
<keyword evidence="2" id="KW-0812">Transmembrane</keyword>
<sequence length="194" mass="21139">MVTPVHRFQSIESVANNGLRYTRTPGYHARAHTQCPPSVHYNGSSSNIRMPQMGRSLEMIAPGNTPTTRNNASPTSKLKCGVWIFFAINIGVEALVFCSLLVIVLIIGGLISLCEAITSYSPSNTPIEAPVQMTEQQEPEDSRNQVPSSALHQNSAEMPPPPYHIAVMLSPQNDMDTIHVISDSPPPSYEKAVT</sequence>